<name>A0A2M4CC63_9DIPT</name>
<organism evidence="3">
    <name type="scientific">Anopheles marajoara</name>
    <dbReference type="NCBI Taxonomy" id="58244"/>
    <lineage>
        <taxon>Eukaryota</taxon>
        <taxon>Metazoa</taxon>
        <taxon>Ecdysozoa</taxon>
        <taxon>Arthropoda</taxon>
        <taxon>Hexapoda</taxon>
        <taxon>Insecta</taxon>
        <taxon>Pterygota</taxon>
        <taxon>Neoptera</taxon>
        <taxon>Endopterygota</taxon>
        <taxon>Diptera</taxon>
        <taxon>Nematocera</taxon>
        <taxon>Culicoidea</taxon>
        <taxon>Culicidae</taxon>
        <taxon>Anophelinae</taxon>
        <taxon>Anopheles</taxon>
    </lineage>
</organism>
<proteinExistence type="predicted"/>
<sequence>MKMLVDWFLLGLTRRCSGLFLFAPVNRSTSTRKTKWLPDDNDNDDDDQSLPLSRSSVRPSVNQHGTHNTQHTYTHVHRNL</sequence>
<feature type="compositionally biased region" description="Polar residues" evidence="1">
    <location>
        <begin position="62"/>
        <end position="73"/>
    </location>
</feature>
<feature type="signal peptide" evidence="2">
    <location>
        <begin position="1"/>
        <end position="18"/>
    </location>
</feature>
<accession>A0A2M4CC63</accession>
<reference evidence="3" key="1">
    <citation type="submission" date="2018-01" db="EMBL/GenBank/DDBJ databases">
        <title>An insight into the sialome of Amazonian anophelines.</title>
        <authorList>
            <person name="Ribeiro J.M."/>
            <person name="Scarpassa V."/>
            <person name="Calvo E."/>
        </authorList>
    </citation>
    <scope>NUCLEOTIDE SEQUENCE</scope>
    <source>
        <tissue evidence="3">Salivary glands</tissue>
    </source>
</reference>
<evidence type="ECO:0000313" key="3">
    <source>
        <dbReference type="EMBL" id="MBW62731.1"/>
    </source>
</evidence>
<protein>
    <submittedName>
        <fullName evidence="3">Putative secreted protein</fullName>
    </submittedName>
</protein>
<feature type="compositionally biased region" description="Acidic residues" evidence="1">
    <location>
        <begin position="39"/>
        <end position="48"/>
    </location>
</feature>
<evidence type="ECO:0000256" key="1">
    <source>
        <dbReference type="SAM" id="MobiDB-lite"/>
    </source>
</evidence>
<feature type="region of interest" description="Disordered" evidence="1">
    <location>
        <begin position="29"/>
        <end position="80"/>
    </location>
</feature>
<dbReference type="AlphaFoldDB" id="A0A2M4CC63"/>
<keyword evidence="2" id="KW-0732">Signal</keyword>
<dbReference type="EMBL" id="GGFJ01013590">
    <property type="protein sequence ID" value="MBW62731.1"/>
    <property type="molecule type" value="Transcribed_RNA"/>
</dbReference>
<feature type="compositionally biased region" description="Low complexity" evidence="1">
    <location>
        <begin position="49"/>
        <end position="61"/>
    </location>
</feature>
<evidence type="ECO:0000256" key="2">
    <source>
        <dbReference type="SAM" id="SignalP"/>
    </source>
</evidence>
<feature type="chain" id="PRO_5014818078" evidence="2">
    <location>
        <begin position="19"/>
        <end position="80"/>
    </location>
</feature>